<keyword evidence="8" id="KW-1185">Reference proteome</keyword>
<evidence type="ECO:0000259" key="6">
    <source>
        <dbReference type="Pfam" id="PF12698"/>
    </source>
</evidence>
<evidence type="ECO:0000313" key="7">
    <source>
        <dbReference type="EMBL" id="BCK78243.1"/>
    </source>
</evidence>
<dbReference type="KEGG" id="vfa:MM35RIKEN_04350"/>
<dbReference type="InterPro" id="IPR051328">
    <property type="entry name" value="T7SS_ABC-Transporter"/>
</dbReference>
<dbReference type="NCBIfam" id="TIGR03061">
    <property type="entry name" value="pip_yhgE_Nterm"/>
    <property type="match status" value="1"/>
</dbReference>
<dbReference type="PANTHER" id="PTHR43077:SF10">
    <property type="entry name" value="TRANSPORT PERMEASE PROTEIN"/>
    <property type="match status" value="1"/>
</dbReference>
<feature type="transmembrane region" description="Helical" evidence="5">
    <location>
        <begin position="617"/>
        <end position="637"/>
    </location>
</feature>
<evidence type="ECO:0000256" key="3">
    <source>
        <dbReference type="ARBA" id="ARBA00022989"/>
    </source>
</evidence>
<keyword evidence="2 5" id="KW-0812">Transmembrane</keyword>
<sequence>MRAIRAIFRSDLRRVTASIVSIVILLGLCVVPCLYAWFNIFSNWDPYGPDATSRIPVAVVSEDKGGSLLGLEMNIGDKILEALEANDTIGWVFPESKDEAMTLLEKSDCYAVLVVSDDFTQDVFDSLSGGSVSPKLHYYENDKKNAIAPKITGKAKTAVQQQVNTTFIETITGYLADFAHFLSSMGVDGPTLIAKLQSASQSIRGQLGTAATALDALSGLNNTAQTILTCAYQFTGDAADAATSAGVLLGDANTVLSGTGSLIDKTNAATRDALEAVSTVLGDIQTHLNKASQSLDDFHSYTREKLTGQIQSVAALSQQCRAMSQQLQALGATQAAQALEALAGQLDGVRRALETVQSVADAKLDEAAALLATASQVTAQAQEAVGSLSELVSQETTQQVQQKLQGLQQTLDGAAQLLAGTDSVSVSIRQAITDFNTQLSSLETGLLQARSGLGSVSSALDTADKLLERLSGDKEAQELTDLLQGNGKSLAEYLASPVAMETVDTYPIATYGSAMAPFYTVLAQWVGTLLCATFLKVGYKPRPELERPSLAAHFFGRYGIFLLVGLAQAVIVAAGDLLYVQIQCLYPWKFLLAACVNGLVFSLINYAMVFALDNIGMALDVILLVVQVAGAGGTYPVEVLPEIFQKLNPYMPFRYAMDAMRECVAGSYGTNYWKDLGILLIFLVVFTVLGLALYRPAKGLNRLIAQSKNRTGIMV</sequence>
<dbReference type="InterPro" id="IPR013525">
    <property type="entry name" value="ABC2_TM"/>
</dbReference>
<feature type="transmembrane region" description="Helical" evidence="5">
    <location>
        <begin position="588"/>
        <end position="610"/>
    </location>
</feature>
<dbReference type="PANTHER" id="PTHR43077">
    <property type="entry name" value="TRANSPORT PERMEASE YVFS-RELATED"/>
    <property type="match status" value="1"/>
</dbReference>
<protein>
    <submittedName>
        <fullName evidence="7">ABC transporter</fullName>
    </submittedName>
</protein>
<dbReference type="NCBIfam" id="TIGR03062">
    <property type="entry name" value="pip_yhgE_Cterm"/>
    <property type="match status" value="1"/>
</dbReference>
<reference evidence="7" key="1">
    <citation type="submission" date="2020-09" db="EMBL/GenBank/DDBJ databases">
        <title>New species isolated from human feces.</title>
        <authorList>
            <person name="Kitahara M."/>
            <person name="Shigeno Y."/>
            <person name="Shime M."/>
            <person name="Matsumoto Y."/>
            <person name="Nakamura S."/>
            <person name="Motooka D."/>
            <person name="Fukuoka S."/>
            <person name="Nishikawa H."/>
            <person name="Benno Y."/>
        </authorList>
    </citation>
    <scope>NUCLEOTIDE SEQUENCE</scope>
    <source>
        <strain evidence="7">MM35</strain>
    </source>
</reference>
<comment type="subcellular location">
    <subcellularLocation>
        <location evidence="1">Membrane</location>
        <topology evidence="1">Multi-pass membrane protein</topology>
    </subcellularLocation>
</comment>
<feature type="transmembrane region" description="Helical" evidence="5">
    <location>
        <begin position="560"/>
        <end position="582"/>
    </location>
</feature>
<evidence type="ECO:0000256" key="1">
    <source>
        <dbReference type="ARBA" id="ARBA00004141"/>
    </source>
</evidence>
<dbReference type="EMBL" id="AP023415">
    <property type="protein sequence ID" value="BCK78243.1"/>
    <property type="molecule type" value="Genomic_DNA"/>
</dbReference>
<accession>A0A810Q0G7</accession>
<keyword evidence="3 5" id="KW-1133">Transmembrane helix</keyword>
<name>A0A810Q0G7_9FIRM</name>
<evidence type="ECO:0000256" key="5">
    <source>
        <dbReference type="SAM" id="Phobius"/>
    </source>
</evidence>
<dbReference type="Proteomes" id="UP000681343">
    <property type="component" value="Chromosome"/>
</dbReference>
<gene>
    <name evidence="7" type="primary">pip</name>
    <name evidence="7" type="ORF">MM35RIKEN_04350</name>
</gene>
<dbReference type="InterPro" id="IPR017501">
    <property type="entry name" value="Phage_infect_YhgE_C"/>
</dbReference>
<evidence type="ECO:0000313" key="8">
    <source>
        <dbReference type="Proteomes" id="UP000681343"/>
    </source>
</evidence>
<dbReference type="GO" id="GO:0140359">
    <property type="term" value="F:ABC-type transporter activity"/>
    <property type="evidence" value="ECO:0007669"/>
    <property type="project" value="InterPro"/>
</dbReference>
<organism evidence="7 8">
    <name type="scientific">Vescimonas fastidiosa</name>
    <dbReference type="NCBI Taxonomy" id="2714353"/>
    <lineage>
        <taxon>Bacteria</taxon>
        <taxon>Bacillati</taxon>
        <taxon>Bacillota</taxon>
        <taxon>Clostridia</taxon>
        <taxon>Eubacteriales</taxon>
        <taxon>Oscillospiraceae</taxon>
        <taxon>Vescimonas</taxon>
    </lineage>
</organism>
<dbReference type="RefSeq" id="WP_212818878.1">
    <property type="nucleotide sequence ID" value="NZ_AP023415.1"/>
</dbReference>
<evidence type="ECO:0000256" key="2">
    <source>
        <dbReference type="ARBA" id="ARBA00022692"/>
    </source>
</evidence>
<dbReference type="Pfam" id="PF12698">
    <property type="entry name" value="ABC2_membrane_3"/>
    <property type="match status" value="2"/>
</dbReference>
<dbReference type="AlphaFoldDB" id="A0A810Q0G7"/>
<feature type="transmembrane region" description="Helical" evidence="5">
    <location>
        <begin position="12"/>
        <end position="38"/>
    </location>
</feature>
<feature type="transmembrane region" description="Helical" evidence="5">
    <location>
        <begin position="676"/>
        <end position="694"/>
    </location>
</feature>
<dbReference type="GO" id="GO:0016020">
    <property type="term" value="C:membrane"/>
    <property type="evidence" value="ECO:0007669"/>
    <property type="project" value="UniProtKB-SubCell"/>
</dbReference>
<feature type="transmembrane region" description="Helical" evidence="5">
    <location>
        <begin position="518"/>
        <end position="539"/>
    </location>
</feature>
<keyword evidence="4 5" id="KW-0472">Membrane</keyword>
<proteinExistence type="predicted"/>
<feature type="domain" description="ABC-2 type transporter transmembrane" evidence="6">
    <location>
        <begin position="19"/>
        <end position="166"/>
    </location>
</feature>
<dbReference type="InterPro" id="IPR017500">
    <property type="entry name" value="Phage_infect_YhgE_N"/>
</dbReference>
<feature type="domain" description="ABC-2 type transporter transmembrane" evidence="6">
    <location>
        <begin position="375"/>
        <end position="691"/>
    </location>
</feature>
<dbReference type="Gene3D" id="3.40.1710.10">
    <property type="entry name" value="abc type-2 transporter like domain"/>
    <property type="match status" value="1"/>
</dbReference>
<evidence type="ECO:0000256" key="4">
    <source>
        <dbReference type="ARBA" id="ARBA00023136"/>
    </source>
</evidence>